<dbReference type="SUPFAM" id="SSF55874">
    <property type="entry name" value="ATPase domain of HSP90 chaperone/DNA topoisomerase II/histidine kinase"/>
    <property type="match status" value="1"/>
</dbReference>
<feature type="domain" description="NIT" evidence="16">
    <location>
        <begin position="120"/>
        <end position="380"/>
    </location>
</feature>
<feature type="region of interest" description="Disordered" evidence="12">
    <location>
        <begin position="747"/>
        <end position="1396"/>
    </location>
</feature>
<comment type="subcellular location">
    <subcellularLocation>
        <location evidence="2">Membrane</location>
    </subcellularLocation>
</comment>
<evidence type="ECO:0000256" key="4">
    <source>
        <dbReference type="ARBA" id="ARBA00022553"/>
    </source>
</evidence>
<dbReference type="SMART" id="SM00304">
    <property type="entry name" value="HAMP"/>
    <property type="match status" value="1"/>
</dbReference>
<feature type="compositionally biased region" description="Gly residues" evidence="12">
    <location>
        <begin position="766"/>
        <end position="783"/>
    </location>
</feature>
<evidence type="ECO:0000259" key="14">
    <source>
        <dbReference type="PROSITE" id="PS50109"/>
    </source>
</evidence>
<feature type="compositionally biased region" description="Basic and acidic residues" evidence="12">
    <location>
        <begin position="814"/>
        <end position="829"/>
    </location>
</feature>
<dbReference type="PROSITE" id="PS50109">
    <property type="entry name" value="HIS_KIN"/>
    <property type="match status" value="1"/>
</dbReference>
<evidence type="ECO:0000259" key="15">
    <source>
        <dbReference type="PROSITE" id="PS50885"/>
    </source>
</evidence>
<feature type="compositionally biased region" description="Low complexity" evidence="12">
    <location>
        <begin position="1247"/>
        <end position="1296"/>
    </location>
</feature>
<dbReference type="RefSeq" id="WP_167985566.1">
    <property type="nucleotide sequence ID" value="NZ_JAATEJ010000023.1"/>
</dbReference>
<evidence type="ECO:0000256" key="10">
    <source>
        <dbReference type="ARBA" id="ARBA00022989"/>
    </source>
</evidence>
<feature type="compositionally biased region" description="Polar residues" evidence="12">
    <location>
        <begin position="753"/>
        <end position="763"/>
    </location>
</feature>
<comment type="caution">
    <text evidence="17">The sequence shown here is derived from an EMBL/GenBank/DDBJ whole genome shotgun (WGS) entry which is preliminary data.</text>
</comment>
<evidence type="ECO:0000313" key="18">
    <source>
        <dbReference type="Proteomes" id="UP000734511"/>
    </source>
</evidence>
<evidence type="ECO:0000256" key="7">
    <source>
        <dbReference type="ARBA" id="ARBA00022741"/>
    </source>
</evidence>
<evidence type="ECO:0000256" key="8">
    <source>
        <dbReference type="ARBA" id="ARBA00022777"/>
    </source>
</evidence>
<dbReference type="EC" id="2.7.13.3" evidence="3"/>
<name>A0ABX0ZRY8_9ACTN</name>
<feature type="region of interest" description="Disordered" evidence="12">
    <location>
        <begin position="130"/>
        <end position="154"/>
    </location>
</feature>
<evidence type="ECO:0000256" key="2">
    <source>
        <dbReference type="ARBA" id="ARBA00004370"/>
    </source>
</evidence>
<dbReference type="CDD" id="cd06225">
    <property type="entry name" value="HAMP"/>
    <property type="match status" value="1"/>
</dbReference>
<evidence type="ECO:0000256" key="1">
    <source>
        <dbReference type="ARBA" id="ARBA00000085"/>
    </source>
</evidence>
<organism evidence="17 18">
    <name type="scientific">Actinacidiphila epipremni</name>
    <dbReference type="NCBI Taxonomy" id="2053013"/>
    <lineage>
        <taxon>Bacteria</taxon>
        <taxon>Bacillati</taxon>
        <taxon>Actinomycetota</taxon>
        <taxon>Actinomycetes</taxon>
        <taxon>Kitasatosporales</taxon>
        <taxon>Streptomycetaceae</taxon>
        <taxon>Actinacidiphila</taxon>
    </lineage>
</organism>
<keyword evidence="11" id="KW-0902">Two-component regulatory system</keyword>
<dbReference type="PANTHER" id="PTHR44936">
    <property type="entry name" value="SENSOR PROTEIN CREC"/>
    <property type="match status" value="1"/>
</dbReference>
<dbReference type="Proteomes" id="UP000734511">
    <property type="component" value="Unassembled WGS sequence"/>
</dbReference>
<dbReference type="InterPro" id="IPR013587">
    <property type="entry name" value="Nitrate/nitrite_sensing"/>
</dbReference>
<dbReference type="Pfam" id="PF00672">
    <property type="entry name" value="HAMP"/>
    <property type="match status" value="1"/>
</dbReference>
<dbReference type="InterPro" id="IPR005467">
    <property type="entry name" value="His_kinase_dom"/>
</dbReference>
<dbReference type="Pfam" id="PF02518">
    <property type="entry name" value="HATPase_c"/>
    <property type="match status" value="1"/>
</dbReference>
<gene>
    <name evidence="17" type="ORF">HCN08_25490</name>
</gene>
<feature type="compositionally biased region" description="Gly residues" evidence="12">
    <location>
        <begin position="1379"/>
        <end position="1389"/>
    </location>
</feature>
<dbReference type="InterPro" id="IPR003594">
    <property type="entry name" value="HATPase_dom"/>
</dbReference>
<keyword evidence="5" id="KW-0808">Transferase</keyword>
<feature type="compositionally biased region" description="Low complexity" evidence="12">
    <location>
        <begin position="787"/>
        <end position="796"/>
    </location>
</feature>
<feature type="compositionally biased region" description="Gly residues" evidence="12">
    <location>
        <begin position="1154"/>
        <end position="1175"/>
    </location>
</feature>
<evidence type="ECO:0000256" key="11">
    <source>
        <dbReference type="ARBA" id="ARBA00023012"/>
    </source>
</evidence>
<evidence type="ECO:0000256" key="12">
    <source>
        <dbReference type="SAM" id="MobiDB-lite"/>
    </source>
</evidence>
<dbReference type="InterPro" id="IPR036890">
    <property type="entry name" value="HATPase_C_sf"/>
</dbReference>
<accession>A0ABX0ZRY8</accession>
<feature type="transmembrane region" description="Helical" evidence="13">
    <location>
        <begin position="388"/>
        <end position="410"/>
    </location>
</feature>
<keyword evidence="7" id="KW-0547">Nucleotide-binding</keyword>
<dbReference type="EMBL" id="JAATEJ010000023">
    <property type="protein sequence ID" value="NJP46730.1"/>
    <property type="molecule type" value="Genomic_DNA"/>
</dbReference>
<feature type="compositionally biased region" description="Pro residues" evidence="12">
    <location>
        <begin position="1182"/>
        <end position="1201"/>
    </location>
</feature>
<feature type="compositionally biased region" description="Low complexity" evidence="12">
    <location>
        <begin position="1341"/>
        <end position="1355"/>
    </location>
</feature>
<dbReference type="Pfam" id="PF08376">
    <property type="entry name" value="NIT"/>
    <property type="match status" value="1"/>
</dbReference>
<keyword evidence="10 13" id="KW-1133">Transmembrane helix</keyword>
<keyword evidence="6 13" id="KW-0812">Transmembrane</keyword>
<reference evidence="17 18" key="1">
    <citation type="submission" date="2020-03" db="EMBL/GenBank/DDBJ databases">
        <title>WGS of actinomycetes isolated from Thailand.</title>
        <authorList>
            <person name="Thawai C."/>
        </authorList>
    </citation>
    <scope>NUCLEOTIDE SEQUENCE [LARGE SCALE GENOMIC DNA]</scope>
    <source>
        <strain evidence="17 18">PRB2-1</strain>
    </source>
</reference>
<dbReference type="InterPro" id="IPR010910">
    <property type="entry name" value="Nitrate/nitrite_sensing_bac"/>
</dbReference>
<feature type="region of interest" description="Disordered" evidence="12">
    <location>
        <begin position="1"/>
        <end position="67"/>
    </location>
</feature>
<evidence type="ECO:0000256" key="3">
    <source>
        <dbReference type="ARBA" id="ARBA00012438"/>
    </source>
</evidence>
<evidence type="ECO:0000259" key="16">
    <source>
        <dbReference type="PROSITE" id="PS50906"/>
    </source>
</evidence>
<dbReference type="InterPro" id="IPR050980">
    <property type="entry name" value="2C_sensor_his_kinase"/>
</dbReference>
<sequence>MQGRFKRDSGAAGDPEQQPGGTGNGPAQAAGDSGGATPGTAAATGRTSTPSGIEAGRITGLDGKPGSRIAMRNWRISTRLVSLLALPVVTAAGLGGLRIHNSLQNINQLQRLNSLTDIAEHATDLADALAEERDSSAGPLSSNHPTDAVSASRAATDREYKLYREASDNISSNDSLFSGIRSSLITIDTQLTALSQMRSSAYSTDSSIAQTVSSYDSLIQSLLGLSVDMAQATQNPDMVTSTRALAAFSSAKEYESIQRAVISAALGKGLDPKTHLPYMEPGDYQSVKSAAAQEDVNLAKFSTLYGSRSAELLKPIEGGNSTITAHDTMRERIAQDPTGISNLTGVSYLDWDDAAKAKIDAMNRIERSLLDELRQKSLELQDQAKQDALISGAIILLVLGVAVVGAFVVARSMIRSLRRLQQTAQDVAQKRLPELVKQLSDADPQDVDTSVESIGINSRDEIGQVARAFDEVHSEAVRLAAEQALLRGNVNAMFTNLSRRSQGLIQRQLSLISELESREADPDQLSSLFKLDHLATRMRRNGENLLVLAGEEPGRRWTRPVPLVDVLRAAASEVEQYERIELTSVPSAEVTGRVVNDLVHLLAELLENATSFSSPQTKVRVTGHALPDGRVLIEIHDTGIGLSPEDLADINERLANPPTVDVSVSRRMGLFVVGRLSLRHGIRIQLRPSDSGGTTALVMLPVDVTQGGAAKGNAMAGGQRAGAAPAAAGAGGQGAAAGGQAGGGNGIANAFGNSPQVARTPQRGQVAGGGQRPALGAGAGRPGGPQQPGNPQQQPGTPRWAAQEGPQGQGGFPADDRGLQDTPRGHEDVEAAPSFDPAGPMPDSAARADFRQGGADDPYGAGQGGSRGGQFPAPQPQNTGPNGFRSDVFGGRPGPRQQGGGETSQFPAQGGPGDTAQFPAVPAARDDFGQDPFPREDTGQFPARRGGGDGGQDFGQGPRTPQETYGTGQFPAQGGPGGPGDTGQFARPGRDRAESTGQFRLPGGPGDTGRFPVPNGQNGPGGPGETGQFPAQGGPGQFPAQGGPGGPGDTGQFPLQGGPGDTAQFPQVRAEGQYDAGTGQFPVPPPVGGNRPPQQGQGGPGDTAQFPQVRADGPYDGSTGQFPVPPAVGRSQGAPQQPYDTGRPQMPARDGAELGDGGQQRMGGQPGAGPEGGQRGLFQPRPGQPQRPEPPAEPMALPPAPTRGDEPTPIFSAIESDWFRTGQAERMQQIHVEQGGRGQQAPPPRPVGRTGPGQQQPAQQRPRTERPAAAAPQRSAAPQGAQGGQAQAGPVAQPLPRETPNWRSSPNDALRQRAEAVREPAAGGATPSGLPRRIPRANLVAGGAAPSQPQAGGPQVSRAPDDVRGRLTNLRRGIQQGRQAGGTTDGRGFGTNHQER</sequence>
<dbReference type="InterPro" id="IPR003660">
    <property type="entry name" value="HAMP_dom"/>
</dbReference>
<dbReference type="SMART" id="SM00387">
    <property type="entry name" value="HATPase_c"/>
    <property type="match status" value="1"/>
</dbReference>
<dbReference type="PANTHER" id="PTHR44936:SF9">
    <property type="entry name" value="SENSOR PROTEIN CREC"/>
    <property type="match status" value="1"/>
</dbReference>
<dbReference type="PROSITE" id="PS50906">
    <property type="entry name" value="NIT"/>
    <property type="match status" value="1"/>
</dbReference>
<evidence type="ECO:0000256" key="5">
    <source>
        <dbReference type="ARBA" id="ARBA00022679"/>
    </source>
</evidence>
<evidence type="ECO:0000256" key="9">
    <source>
        <dbReference type="ARBA" id="ARBA00022840"/>
    </source>
</evidence>
<feature type="compositionally biased region" description="Low complexity" evidence="12">
    <location>
        <begin position="38"/>
        <end position="52"/>
    </location>
</feature>
<keyword evidence="18" id="KW-1185">Reference proteome</keyword>
<keyword evidence="4" id="KW-0597">Phosphoprotein</keyword>
<dbReference type="PROSITE" id="PS50885">
    <property type="entry name" value="HAMP"/>
    <property type="match status" value="1"/>
</dbReference>
<keyword evidence="8" id="KW-0418">Kinase</keyword>
<feature type="compositionally biased region" description="Low complexity" evidence="12">
    <location>
        <begin position="1026"/>
        <end position="1041"/>
    </location>
</feature>
<comment type="catalytic activity">
    <reaction evidence="1">
        <text>ATP + protein L-histidine = ADP + protein N-phospho-L-histidine.</text>
        <dbReference type="EC" id="2.7.13.3"/>
    </reaction>
</comment>
<evidence type="ECO:0000313" key="17">
    <source>
        <dbReference type="EMBL" id="NJP46730.1"/>
    </source>
</evidence>
<feature type="domain" description="Histidine kinase" evidence="14">
    <location>
        <begin position="598"/>
        <end position="704"/>
    </location>
</feature>
<keyword evidence="13" id="KW-0472">Membrane</keyword>
<dbReference type="Gene3D" id="6.10.340.10">
    <property type="match status" value="1"/>
</dbReference>
<feature type="compositionally biased region" description="Gly residues" evidence="12">
    <location>
        <begin position="891"/>
        <end position="902"/>
    </location>
</feature>
<evidence type="ECO:0000256" key="6">
    <source>
        <dbReference type="ARBA" id="ARBA00022692"/>
    </source>
</evidence>
<feature type="domain" description="HAMP" evidence="15">
    <location>
        <begin position="411"/>
        <end position="481"/>
    </location>
</feature>
<feature type="compositionally biased region" description="Basic and acidic residues" evidence="12">
    <location>
        <begin position="924"/>
        <end position="938"/>
    </location>
</feature>
<evidence type="ECO:0000256" key="13">
    <source>
        <dbReference type="SAM" id="Phobius"/>
    </source>
</evidence>
<protein>
    <recommendedName>
        <fullName evidence="3">histidine kinase</fullName>
        <ecNumber evidence="3">2.7.13.3</ecNumber>
    </recommendedName>
</protein>
<proteinExistence type="predicted"/>
<dbReference type="Gene3D" id="3.30.565.10">
    <property type="entry name" value="Histidine kinase-like ATPase, C-terminal domain"/>
    <property type="match status" value="1"/>
</dbReference>
<keyword evidence="9" id="KW-0067">ATP-binding</keyword>